<accession>A0A6J8DWA4</accession>
<evidence type="ECO:0000256" key="16">
    <source>
        <dbReference type="ARBA" id="ARBA00034104"/>
    </source>
</evidence>
<keyword evidence="6 18" id="KW-1133">Transmembrane helix</keyword>
<keyword evidence="7" id="KW-0770">Synapse</keyword>
<dbReference type="Proteomes" id="UP000507470">
    <property type="component" value="Unassembled WGS sequence"/>
</dbReference>
<evidence type="ECO:0000256" key="7">
    <source>
        <dbReference type="ARBA" id="ARBA00023018"/>
    </source>
</evidence>
<evidence type="ECO:0000313" key="20">
    <source>
        <dbReference type="EMBL" id="CAC5412017.1"/>
    </source>
</evidence>
<dbReference type="PANTHER" id="PTHR32546">
    <property type="entry name" value="G-PROTEIN COUPLED RECEPTOR 158-RELATED"/>
    <property type="match status" value="1"/>
</dbReference>
<keyword evidence="9 18" id="KW-0472">Membrane</keyword>
<reference evidence="20 21" key="1">
    <citation type="submission" date="2020-06" db="EMBL/GenBank/DDBJ databases">
        <authorList>
            <person name="Li R."/>
            <person name="Bekaert M."/>
        </authorList>
    </citation>
    <scope>NUCLEOTIDE SEQUENCE [LARGE SCALE GENOMIC DNA]</scope>
    <source>
        <strain evidence="21">wild</strain>
    </source>
</reference>
<dbReference type="GO" id="GO:0004930">
    <property type="term" value="F:G protein-coupled receptor activity"/>
    <property type="evidence" value="ECO:0007669"/>
    <property type="project" value="UniProtKB-KW"/>
</dbReference>
<keyword evidence="14" id="KW-0628">Postsynaptic cell membrane</keyword>
<evidence type="ECO:0000256" key="1">
    <source>
        <dbReference type="ARBA" id="ARBA00004487"/>
    </source>
</evidence>
<keyword evidence="12" id="KW-0325">Glycoprotein</keyword>
<dbReference type="PANTHER" id="PTHR32546:SF29">
    <property type="entry name" value="G-PROTEIN COUPLED RECEPTORS FAMILY 3 PROFILE DOMAIN-CONTAINING PROTEIN"/>
    <property type="match status" value="1"/>
</dbReference>
<evidence type="ECO:0000256" key="15">
    <source>
        <dbReference type="ARBA" id="ARBA00023273"/>
    </source>
</evidence>
<dbReference type="Pfam" id="PF00003">
    <property type="entry name" value="7tm_3"/>
    <property type="match status" value="1"/>
</dbReference>
<dbReference type="EMBL" id="CACVKT020007953">
    <property type="protein sequence ID" value="CAC5412017.1"/>
    <property type="molecule type" value="Genomic_DNA"/>
</dbReference>
<keyword evidence="11" id="KW-0675">Receptor</keyword>
<dbReference type="GO" id="GO:0043005">
    <property type="term" value="C:neuron projection"/>
    <property type="evidence" value="ECO:0007669"/>
    <property type="project" value="UniProtKB-SubCell"/>
</dbReference>
<evidence type="ECO:0000256" key="10">
    <source>
        <dbReference type="ARBA" id="ARBA00023157"/>
    </source>
</evidence>
<sequence length="781" mass="89365">MTWTCGEKRFSKCMCLFDLKLSLPKSLIANESLELDNSYRTGIRNKQNGVVSNYTVDTQFSVSIVNISQMPGHSITDSENIDHSDVVTKFLELVEQYEQNKYNCTTGTNFTLGDGVIKQYGKKRFKAQALVAVNRANFLTRIWKDADQNILSSENFFFSAVRSMLEGDPELFAAGNCYDKQEFKNYRLFCPYSHRTEDGRLNVKDLSVEYDYLGNDSEWFYSARVKASKLENFNYTIGYIQPRYNQTHHDERIIDRVISVTYEHGHWSKPYFDCGGGNIWMMTYTVPFFGYKNGSFKFKGTSGIDIDLQKVDIDQCPNIPGNTERNVFAGSAKCKQGTTKCVPIEGLGFRRGSYKCVCKDGYYFPDISANPRYYNGSEIEAEFAKKERGEPTRYDTFVCEPCAVGCDTCEDGSPCILSLDWLTRSLLLGISCIVMCCIPLLIWFSVQYRDVKVMKAASPVLLRLIVLGAFFLYCPLITGYFEASVLTCILRCWFREIGFSISYGALLLKTWRISVVFRVRSAQRVKISDTDLIKRLLLIIICKHYNELKAFQCSADWWDHSAAIAELLFLIWGIRLCIVVRKAPSEFNESRFISWAIYNETLLSLFLNVSMIFLQHPFPSNPDLVYLVIFIHTQLTTTVTLAFLFGSKAYHIYRRGKNDENSHTTMISKGGSKKSKSPNNTYNTNLLNNSNNISYSDKVDDAECESLLEKDIQEEFRRLYTQLEYLKQRNMKIGNRHLQHKLSAMTEAAQKDTPNSVPASPAINGKRVIINLDIFKESTDL</sequence>
<evidence type="ECO:0000256" key="2">
    <source>
        <dbReference type="ARBA" id="ARBA00007242"/>
    </source>
</evidence>
<protein>
    <submittedName>
        <fullName evidence="20">GPR158</fullName>
    </submittedName>
</protein>
<dbReference type="PROSITE" id="PS50259">
    <property type="entry name" value="G_PROTEIN_RECEP_F3_4"/>
    <property type="match status" value="1"/>
</dbReference>
<evidence type="ECO:0000256" key="12">
    <source>
        <dbReference type="ARBA" id="ARBA00023180"/>
    </source>
</evidence>
<keyword evidence="15" id="KW-0966">Cell projection</keyword>
<proteinExistence type="inferred from homology"/>
<dbReference type="InterPro" id="IPR017978">
    <property type="entry name" value="GPCR_3_C"/>
</dbReference>
<dbReference type="AlphaFoldDB" id="A0A6J8DWA4"/>
<dbReference type="CDD" id="cd15293">
    <property type="entry name" value="7tmC_GPR158-like"/>
    <property type="match status" value="1"/>
</dbReference>
<keyword evidence="13" id="KW-0807">Transducer</keyword>
<evidence type="ECO:0000256" key="6">
    <source>
        <dbReference type="ARBA" id="ARBA00022989"/>
    </source>
</evidence>
<comment type="subcellular location">
    <subcellularLocation>
        <location evidence="1">Cell projection</location>
        <location evidence="1">Neuron projection</location>
    </subcellularLocation>
    <subcellularLocation>
        <location evidence="16">Postsynaptic cell membrane</location>
        <topology evidence="16">Multi-pass membrane protein</topology>
    </subcellularLocation>
</comment>
<keyword evidence="5" id="KW-0732">Signal</keyword>
<dbReference type="GO" id="GO:0045211">
    <property type="term" value="C:postsynaptic membrane"/>
    <property type="evidence" value="ECO:0007669"/>
    <property type="project" value="UniProtKB-SubCell"/>
</dbReference>
<dbReference type="Pfam" id="PF22572">
    <property type="entry name" value="GPR158_179_EC"/>
    <property type="match status" value="1"/>
</dbReference>
<feature type="transmembrane region" description="Helical" evidence="18">
    <location>
        <begin position="426"/>
        <end position="448"/>
    </location>
</feature>
<feature type="transmembrane region" description="Helical" evidence="18">
    <location>
        <begin position="592"/>
        <end position="613"/>
    </location>
</feature>
<evidence type="ECO:0000259" key="19">
    <source>
        <dbReference type="PROSITE" id="PS50259"/>
    </source>
</evidence>
<keyword evidence="21" id="KW-1185">Reference proteome</keyword>
<evidence type="ECO:0000256" key="13">
    <source>
        <dbReference type="ARBA" id="ARBA00023224"/>
    </source>
</evidence>
<organism evidence="20 21">
    <name type="scientific">Mytilus coruscus</name>
    <name type="common">Sea mussel</name>
    <dbReference type="NCBI Taxonomy" id="42192"/>
    <lineage>
        <taxon>Eukaryota</taxon>
        <taxon>Metazoa</taxon>
        <taxon>Spiralia</taxon>
        <taxon>Lophotrochozoa</taxon>
        <taxon>Mollusca</taxon>
        <taxon>Bivalvia</taxon>
        <taxon>Autobranchia</taxon>
        <taxon>Pteriomorphia</taxon>
        <taxon>Mytilida</taxon>
        <taxon>Mytiloidea</taxon>
        <taxon>Mytilidae</taxon>
        <taxon>Mytilinae</taxon>
        <taxon>Mytilus</taxon>
    </lineage>
</organism>
<evidence type="ECO:0000256" key="8">
    <source>
        <dbReference type="ARBA" id="ARBA00023040"/>
    </source>
</evidence>
<feature type="transmembrane region" description="Helical" evidence="18">
    <location>
        <begin position="460"/>
        <end position="481"/>
    </location>
</feature>
<keyword evidence="4 18" id="KW-0812">Transmembrane</keyword>
<evidence type="ECO:0000256" key="17">
    <source>
        <dbReference type="SAM" id="MobiDB-lite"/>
    </source>
</evidence>
<name>A0A6J8DWA4_MYTCO</name>
<dbReference type="InterPro" id="IPR043458">
    <property type="entry name" value="GPR158/179"/>
</dbReference>
<feature type="domain" description="G-protein coupled receptors family 3 profile" evidence="19">
    <location>
        <begin position="446"/>
        <end position="668"/>
    </location>
</feature>
<evidence type="ECO:0000256" key="5">
    <source>
        <dbReference type="ARBA" id="ARBA00022729"/>
    </source>
</evidence>
<keyword evidence="3" id="KW-1003">Cell membrane</keyword>
<evidence type="ECO:0000256" key="11">
    <source>
        <dbReference type="ARBA" id="ARBA00023170"/>
    </source>
</evidence>
<dbReference type="Gene3D" id="3.30.450.20">
    <property type="entry name" value="PAS domain"/>
    <property type="match status" value="1"/>
</dbReference>
<evidence type="ECO:0000256" key="14">
    <source>
        <dbReference type="ARBA" id="ARBA00023257"/>
    </source>
</evidence>
<feature type="transmembrane region" description="Helical" evidence="18">
    <location>
        <begin position="625"/>
        <end position="645"/>
    </location>
</feature>
<dbReference type="CDD" id="cd12913">
    <property type="entry name" value="PDC1_MCP_like"/>
    <property type="match status" value="1"/>
</dbReference>
<dbReference type="InterPro" id="IPR054714">
    <property type="entry name" value="GPR158_179_extracellular"/>
</dbReference>
<evidence type="ECO:0000256" key="4">
    <source>
        <dbReference type="ARBA" id="ARBA00022692"/>
    </source>
</evidence>
<gene>
    <name evidence="20" type="ORF">MCOR_45042</name>
</gene>
<evidence type="ECO:0000256" key="18">
    <source>
        <dbReference type="SAM" id="Phobius"/>
    </source>
</evidence>
<evidence type="ECO:0000256" key="9">
    <source>
        <dbReference type="ARBA" id="ARBA00023136"/>
    </source>
</evidence>
<evidence type="ECO:0000256" key="3">
    <source>
        <dbReference type="ARBA" id="ARBA00022475"/>
    </source>
</evidence>
<feature type="transmembrane region" description="Helical" evidence="18">
    <location>
        <begin position="560"/>
        <end position="580"/>
    </location>
</feature>
<dbReference type="OrthoDB" id="2129233at2759"/>
<evidence type="ECO:0000313" key="21">
    <source>
        <dbReference type="Proteomes" id="UP000507470"/>
    </source>
</evidence>
<comment type="similarity">
    <text evidence="2">Belongs to the G-protein coupled receptor 3 family.</text>
</comment>
<keyword evidence="10" id="KW-1015">Disulfide bond</keyword>
<feature type="region of interest" description="Disordered" evidence="17">
    <location>
        <begin position="661"/>
        <end position="683"/>
    </location>
</feature>
<keyword evidence="8" id="KW-0297">G-protein coupled receptor</keyword>